<evidence type="ECO:0000313" key="4">
    <source>
        <dbReference type="Proteomes" id="UP000006851"/>
    </source>
</evidence>
<dbReference type="OrthoDB" id="3173987at2"/>
<protein>
    <recommendedName>
        <fullName evidence="2">GIY-YIG domain-containing protein</fullName>
    </recommendedName>
</protein>
<keyword evidence="1" id="KW-0812">Transmembrane</keyword>
<dbReference type="Proteomes" id="UP000006851">
    <property type="component" value="Chromosome"/>
</dbReference>
<name>F2NB73_CORGP</name>
<evidence type="ECO:0000313" key="3">
    <source>
        <dbReference type="EMBL" id="AEB07824.1"/>
    </source>
</evidence>
<accession>F2NB73</accession>
<dbReference type="eggNOG" id="ENOG502ZRYH">
    <property type="taxonomic scope" value="Bacteria"/>
</dbReference>
<proteinExistence type="predicted"/>
<dbReference type="EMBL" id="CP002628">
    <property type="protein sequence ID" value="AEB07824.1"/>
    <property type="molecule type" value="Genomic_DNA"/>
</dbReference>
<dbReference type="InterPro" id="IPR000305">
    <property type="entry name" value="GIY-YIG_endonuc"/>
</dbReference>
<dbReference type="Pfam" id="PF01541">
    <property type="entry name" value="GIY-YIG"/>
    <property type="match status" value="1"/>
</dbReference>
<dbReference type="KEGG" id="cgo:Corgl_1728"/>
<gene>
    <name evidence="3" type="ordered locus">Corgl_1728</name>
</gene>
<feature type="transmembrane region" description="Helical" evidence="1">
    <location>
        <begin position="16"/>
        <end position="38"/>
    </location>
</feature>
<dbReference type="RefSeq" id="WP_013709566.1">
    <property type="nucleotide sequence ID" value="NC_015389.1"/>
</dbReference>
<reference evidence="4" key="1">
    <citation type="journal article" date="2013" name="Stand. Genomic Sci.">
        <title>Complete genome sequence of Coriobacterium glomerans type strain (PW2(T)) from the midgut of Pyrrhocoris apterus L. (red soldier bug).</title>
        <authorList>
            <person name="Stackebrandt E."/>
            <person name="Zeytun A."/>
            <person name="Lapidus A."/>
            <person name="Nolan M."/>
            <person name="Lucas S."/>
            <person name="Hammon N."/>
            <person name="Deshpande S."/>
            <person name="Cheng J.F."/>
            <person name="Tapia R."/>
            <person name="Goodwin L.A."/>
            <person name="Pitluck S."/>
            <person name="Liolios K."/>
            <person name="Pagani I."/>
            <person name="Ivanova N."/>
            <person name="Mavromatis K."/>
            <person name="Mikhailova N."/>
            <person name="Huntemann M."/>
            <person name="Pati A."/>
            <person name="Chen A."/>
            <person name="Palaniappan K."/>
            <person name="Chang Y.J."/>
            <person name="Land M."/>
            <person name="Hauser L."/>
            <person name="Rohde M."/>
            <person name="Pukall R."/>
            <person name="Goker M."/>
            <person name="Detter J.C."/>
            <person name="Woyke T."/>
            <person name="Bristow J."/>
            <person name="Eisen J.A."/>
            <person name="Markowitz V."/>
            <person name="Hugenholtz P."/>
            <person name="Kyrpides N.C."/>
            <person name="Klenk H.P."/>
        </authorList>
    </citation>
    <scope>NUCLEOTIDE SEQUENCE</scope>
    <source>
        <strain evidence="4">ATCC 49209 / DSM 20642 / JCM 10262 / PW2</strain>
    </source>
</reference>
<dbReference type="HOGENOM" id="CLU_125325_0_0_11"/>
<keyword evidence="1" id="KW-1133">Transmembrane helix</keyword>
<sequence length="175" mass="19789">MPVRFPPSDLAALSDLIPLILVFFLAAAIALRAVRLLSPSSLKRTMRRGSPIAAEEFLRDWITSKSGGRASAGYKTLDRPGCYVILTNPKRWSLRRRAHDNVYVGQSLRVCTRVRQHLTGHGNGNVFADVRNGDRVFVRIFCCRHSRLNELERRLIARYHAIESYNDTLGGSARR</sequence>
<dbReference type="AlphaFoldDB" id="F2NB73"/>
<feature type="domain" description="GIY-YIG" evidence="2">
    <location>
        <begin position="78"/>
        <end position="167"/>
    </location>
</feature>
<keyword evidence="4" id="KW-1185">Reference proteome</keyword>
<keyword evidence="1" id="KW-0472">Membrane</keyword>
<evidence type="ECO:0000256" key="1">
    <source>
        <dbReference type="SAM" id="Phobius"/>
    </source>
</evidence>
<dbReference type="PROSITE" id="PS50164">
    <property type="entry name" value="GIY_YIG"/>
    <property type="match status" value="1"/>
</dbReference>
<evidence type="ECO:0000259" key="2">
    <source>
        <dbReference type="PROSITE" id="PS50164"/>
    </source>
</evidence>
<organism evidence="3 4">
    <name type="scientific">Coriobacterium glomerans (strain ATCC 49209 / DSM 20642 / JCM 10262 / PW2)</name>
    <dbReference type="NCBI Taxonomy" id="700015"/>
    <lineage>
        <taxon>Bacteria</taxon>
        <taxon>Bacillati</taxon>
        <taxon>Actinomycetota</taxon>
        <taxon>Coriobacteriia</taxon>
        <taxon>Coriobacteriales</taxon>
        <taxon>Coriobacteriaceae</taxon>
        <taxon>Coriobacterium</taxon>
    </lineage>
</organism>